<dbReference type="PROSITE" id="PS50878">
    <property type="entry name" value="RT_POL"/>
    <property type="match status" value="1"/>
</dbReference>
<dbReference type="GO" id="GO:0003824">
    <property type="term" value="F:catalytic activity"/>
    <property type="evidence" value="ECO:0007669"/>
    <property type="project" value="UniProtKB-KW"/>
</dbReference>
<reference evidence="5 6" key="2">
    <citation type="submission" date="2019-01" db="EMBL/GenBank/DDBJ databases">
        <title>The decoding of complex shrimp genome reveals the adaptation for benthos swimmer, frequently molting mechanism and breeding impact on genome.</title>
        <authorList>
            <person name="Sun Y."/>
            <person name="Gao Y."/>
            <person name="Yu Y."/>
        </authorList>
    </citation>
    <scope>NUCLEOTIDE SEQUENCE [LARGE SCALE GENOMIC DNA]</scope>
    <source>
        <tissue evidence="5">Muscle</tissue>
    </source>
</reference>
<keyword evidence="1" id="KW-0511">Multifunctional enzyme</keyword>
<dbReference type="Gene3D" id="3.30.420.10">
    <property type="entry name" value="Ribonuclease H-like superfamily/Ribonuclease H"/>
    <property type="match status" value="1"/>
</dbReference>
<evidence type="ECO:0000313" key="5">
    <source>
        <dbReference type="EMBL" id="ROT80311.1"/>
    </source>
</evidence>
<dbReference type="InterPro" id="IPR036397">
    <property type="entry name" value="RNaseH_sf"/>
</dbReference>
<dbReference type="InterPro" id="IPR012337">
    <property type="entry name" value="RNaseH-like_sf"/>
</dbReference>
<gene>
    <name evidence="5" type="ORF">C7M84_000959</name>
</gene>
<dbReference type="PANTHER" id="PTHR37984:SF5">
    <property type="entry name" value="PROTEIN NYNRIN-LIKE"/>
    <property type="match status" value="1"/>
</dbReference>
<dbReference type="PANTHER" id="PTHR37984">
    <property type="entry name" value="PROTEIN CBG26694"/>
    <property type="match status" value="1"/>
</dbReference>
<organism evidence="5 6">
    <name type="scientific">Penaeus vannamei</name>
    <name type="common">Whiteleg shrimp</name>
    <name type="synonym">Litopenaeus vannamei</name>
    <dbReference type="NCBI Taxonomy" id="6689"/>
    <lineage>
        <taxon>Eukaryota</taxon>
        <taxon>Metazoa</taxon>
        <taxon>Ecdysozoa</taxon>
        <taxon>Arthropoda</taxon>
        <taxon>Crustacea</taxon>
        <taxon>Multicrustacea</taxon>
        <taxon>Malacostraca</taxon>
        <taxon>Eumalacostraca</taxon>
        <taxon>Eucarida</taxon>
        <taxon>Decapoda</taxon>
        <taxon>Dendrobranchiata</taxon>
        <taxon>Penaeoidea</taxon>
        <taxon>Penaeidae</taxon>
        <taxon>Penaeus</taxon>
    </lineage>
</organism>
<name>A0A423TV27_PENVA</name>
<comment type="caution">
    <text evidence="5">The sequence shown here is derived from an EMBL/GenBank/DDBJ whole genome shotgun (WGS) entry which is preliminary data.</text>
</comment>
<dbReference type="InterPro" id="IPR043502">
    <property type="entry name" value="DNA/RNA_pol_sf"/>
</dbReference>
<dbReference type="GO" id="GO:0015074">
    <property type="term" value="P:DNA integration"/>
    <property type="evidence" value="ECO:0007669"/>
    <property type="project" value="InterPro"/>
</dbReference>
<dbReference type="SUPFAM" id="SSF53098">
    <property type="entry name" value="Ribonuclease H-like"/>
    <property type="match status" value="1"/>
</dbReference>
<feature type="region of interest" description="Disordered" evidence="2">
    <location>
        <begin position="419"/>
        <end position="453"/>
    </location>
</feature>
<dbReference type="InterPro" id="IPR001584">
    <property type="entry name" value="Integrase_cat-core"/>
</dbReference>
<dbReference type="STRING" id="6689.A0A423TV27"/>
<evidence type="ECO:0000259" key="4">
    <source>
        <dbReference type="PROSITE" id="PS50994"/>
    </source>
</evidence>
<dbReference type="GO" id="GO:0042575">
    <property type="term" value="C:DNA polymerase complex"/>
    <property type="evidence" value="ECO:0007669"/>
    <property type="project" value="UniProtKB-ARBA"/>
</dbReference>
<dbReference type="InterPro" id="IPR050951">
    <property type="entry name" value="Retrovirus_Pol_polyprotein"/>
</dbReference>
<dbReference type="AlphaFoldDB" id="A0A423TV27"/>
<dbReference type="InterPro" id="IPR043128">
    <property type="entry name" value="Rev_trsase/Diguanyl_cyclase"/>
</dbReference>
<dbReference type="GO" id="GO:0003676">
    <property type="term" value="F:nucleic acid binding"/>
    <property type="evidence" value="ECO:0007669"/>
    <property type="project" value="InterPro"/>
</dbReference>
<evidence type="ECO:0000256" key="2">
    <source>
        <dbReference type="SAM" id="MobiDB-lite"/>
    </source>
</evidence>
<dbReference type="SUPFAM" id="SSF56672">
    <property type="entry name" value="DNA/RNA polymerases"/>
    <property type="match status" value="1"/>
</dbReference>
<dbReference type="Gene3D" id="3.30.70.270">
    <property type="match status" value="1"/>
</dbReference>
<dbReference type="Proteomes" id="UP000283509">
    <property type="component" value="Unassembled WGS sequence"/>
</dbReference>
<feature type="domain" description="Integrase catalytic" evidence="4">
    <location>
        <begin position="296"/>
        <end position="407"/>
    </location>
</feature>
<dbReference type="GO" id="GO:0071897">
    <property type="term" value="P:DNA biosynthetic process"/>
    <property type="evidence" value="ECO:0007669"/>
    <property type="project" value="UniProtKB-ARBA"/>
</dbReference>
<evidence type="ECO:0000256" key="1">
    <source>
        <dbReference type="ARBA" id="ARBA00023268"/>
    </source>
</evidence>
<proteinExistence type="predicted"/>
<keyword evidence="6" id="KW-1185">Reference proteome</keyword>
<evidence type="ECO:0000259" key="3">
    <source>
        <dbReference type="PROSITE" id="PS50878"/>
    </source>
</evidence>
<dbReference type="Pfam" id="PF17919">
    <property type="entry name" value="RT_RNaseH_2"/>
    <property type="match status" value="1"/>
</dbReference>
<dbReference type="Pfam" id="PF00078">
    <property type="entry name" value="RVT_1"/>
    <property type="match status" value="1"/>
</dbReference>
<protein>
    <submittedName>
        <fullName evidence="5">Transposon Ty3-G Gag-Pol polyprotein</fullName>
    </submittedName>
</protein>
<evidence type="ECO:0000313" key="6">
    <source>
        <dbReference type="Proteomes" id="UP000283509"/>
    </source>
</evidence>
<reference evidence="5 6" key="1">
    <citation type="submission" date="2018-04" db="EMBL/GenBank/DDBJ databases">
        <authorList>
            <person name="Zhang X."/>
            <person name="Yuan J."/>
            <person name="Li F."/>
            <person name="Xiang J."/>
        </authorList>
    </citation>
    <scope>NUCLEOTIDE SEQUENCE [LARGE SCALE GENOMIC DNA]</scope>
    <source>
        <tissue evidence="5">Muscle</tissue>
    </source>
</reference>
<dbReference type="InterPro" id="IPR000477">
    <property type="entry name" value="RT_dom"/>
</dbReference>
<feature type="domain" description="Reverse transcriptase" evidence="3">
    <location>
        <begin position="1"/>
        <end position="65"/>
    </location>
</feature>
<accession>A0A423TV27</accession>
<sequence>MMDQIFGKLPFCVVYVDDILIFSRDQEHHQHVRTILHLLKQNGLVVSLDKCILGASSIDFLGYKIQSQAASILAPLQKAVAGNKTSLTWSHDQEKGFIAAKTALARTTILAWPTPNAQLYLTTKRQESCTFFSRKLRPPERMYSTFNRELLAIHLAVRHFCHMLEGDAWSERQQQQLSAIAETGCTKRYLLGSQNAVADSLSCIEISIQLGVDYKALAAEQERDPNLSWERVTIGDMLVLCDISTSRPRPLYLPHFGGKSSILAHPSIRSTAKLVLEKFMWHSMKRDLRDWPAIRNLPQPKRRFGQIHVDVVGPLPQSEGKRYIFTIIDRSTRWPEATPMEDATTRSCAQALLDSWIARFGLPEHITSDRGASFTSELHMDFAATLGASWAQTTPKEDLAHSAAEMVYGQPLVVAGENSSTTMARRHSDRRPPPGGPEFRSQHTNPSLASPVLYPVRTGYGQFRLSP</sequence>
<dbReference type="PROSITE" id="PS50994">
    <property type="entry name" value="INTEGRASE"/>
    <property type="match status" value="1"/>
</dbReference>
<dbReference type="InterPro" id="IPR041577">
    <property type="entry name" value="RT_RNaseH_2"/>
</dbReference>
<dbReference type="OrthoDB" id="6380665at2759"/>
<dbReference type="Pfam" id="PF00665">
    <property type="entry name" value="rve"/>
    <property type="match status" value="1"/>
</dbReference>
<dbReference type="EMBL" id="QCYY01001132">
    <property type="protein sequence ID" value="ROT80311.1"/>
    <property type="molecule type" value="Genomic_DNA"/>
</dbReference>